<dbReference type="HOGENOM" id="CLU_040013_3_0_7"/>
<protein>
    <recommendedName>
        <fullName evidence="4">Cobalamin-independent methionine synthase MetE C-terminal/archaeal domain-containing protein</fullName>
    </recommendedName>
</protein>
<evidence type="ECO:0000313" key="5">
    <source>
        <dbReference type="EMBL" id="ETW97056.1"/>
    </source>
</evidence>
<reference evidence="5 6" key="1">
    <citation type="journal article" date="2014" name="Nature">
        <title>An environmental bacterial taxon with a large and distinct metabolic repertoire.</title>
        <authorList>
            <person name="Wilson M.C."/>
            <person name="Mori T."/>
            <person name="Ruckert C."/>
            <person name="Uria A.R."/>
            <person name="Helf M.J."/>
            <person name="Takada K."/>
            <person name="Gernert C."/>
            <person name="Steffens U.A."/>
            <person name="Heycke N."/>
            <person name="Schmitt S."/>
            <person name="Rinke C."/>
            <person name="Helfrich E.J."/>
            <person name="Brachmann A.O."/>
            <person name="Gurgui C."/>
            <person name="Wakimoto T."/>
            <person name="Kracht M."/>
            <person name="Crusemann M."/>
            <person name="Hentschel U."/>
            <person name="Abe I."/>
            <person name="Matsunaga S."/>
            <person name="Kalinowski J."/>
            <person name="Takeyama H."/>
            <person name="Piel J."/>
        </authorList>
    </citation>
    <scope>NUCLEOTIDE SEQUENCE [LARGE SCALE GENOMIC DNA]</scope>
    <source>
        <strain evidence="6">TSY1</strain>
    </source>
</reference>
<keyword evidence="3" id="KW-0862">Zinc</keyword>
<dbReference type="CDD" id="cd03311">
    <property type="entry name" value="CIMS_C_terminal_like"/>
    <property type="match status" value="1"/>
</dbReference>
<comment type="caution">
    <text evidence="5">The sequence shown here is derived from an EMBL/GenBank/DDBJ whole genome shotgun (WGS) entry which is preliminary data.</text>
</comment>
<name>W4LI94_ENTF1</name>
<evidence type="ECO:0000259" key="4">
    <source>
        <dbReference type="Pfam" id="PF01717"/>
    </source>
</evidence>
<evidence type="ECO:0000256" key="3">
    <source>
        <dbReference type="ARBA" id="ARBA00022833"/>
    </source>
</evidence>
<gene>
    <name evidence="5" type="ORF">ETSY1_24175</name>
</gene>
<dbReference type="GO" id="GO:0009086">
    <property type="term" value="P:methionine biosynthetic process"/>
    <property type="evidence" value="ECO:0007669"/>
    <property type="project" value="InterPro"/>
</dbReference>
<dbReference type="SUPFAM" id="SSF51726">
    <property type="entry name" value="UROD/MetE-like"/>
    <property type="match status" value="1"/>
</dbReference>
<sequence>MSELPILPTTVVGSHAKPGWWHACKDLAEAGQWGPYDLEELLDDAADIAILDQERAGVDIITDGEARRLDGYVDGYYNIIEGIRALPVARQAGPWGYDQQTRYEAIGKIQAPEGLGIVEEFQYLIAHTQQPTKVTCAGPLTFGSRIRPNNIYNDTVEIAEEFAHVINSELKRLVEAGATFIQLDEPARGNVAGAEMARLFNMATEGVQAKLAFHICFGNRFGRARFKRCYADYFPGALEARADQFVLEYASREMGEIEKWKDWNDGRELGAGIIDVKSFHPESPEDVAERLRTVLKYADPDKVYVNPDCGFGWSPRNMAVGKLKAMVAGTQIVRQELG</sequence>
<dbReference type="Proteomes" id="UP000019141">
    <property type="component" value="Unassembled WGS sequence"/>
</dbReference>
<dbReference type="Gene3D" id="3.20.20.210">
    <property type="match status" value="1"/>
</dbReference>
<dbReference type="PANTHER" id="PTHR30519">
    <property type="entry name" value="5-METHYLTETRAHYDROPTEROYLTRIGLUTAMATE--HOMOCYSTEINE METHYLTRANSFERASE"/>
    <property type="match status" value="1"/>
</dbReference>
<keyword evidence="2" id="KW-0479">Metal-binding</keyword>
<feature type="domain" description="Cobalamin-independent methionine synthase MetE C-terminal/archaeal" evidence="4">
    <location>
        <begin position="7"/>
        <end position="328"/>
    </location>
</feature>
<dbReference type="EMBL" id="AZHW01000711">
    <property type="protein sequence ID" value="ETW97056.1"/>
    <property type="molecule type" value="Genomic_DNA"/>
</dbReference>
<dbReference type="GO" id="GO:0008270">
    <property type="term" value="F:zinc ion binding"/>
    <property type="evidence" value="ECO:0007669"/>
    <property type="project" value="InterPro"/>
</dbReference>
<evidence type="ECO:0000313" key="6">
    <source>
        <dbReference type="Proteomes" id="UP000019141"/>
    </source>
</evidence>
<evidence type="ECO:0000256" key="2">
    <source>
        <dbReference type="ARBA" id="ARBA00022723"/>
    </source>
</evidence>
<comment type="cofactor">
    <cofactor evidence="1">
        <name>Zn(2+)</name>
        <dbReference type="ChEBI" id="CHEBI:29105"/>
    </cofactor>
</comment>
<accession>W4LI94</accession>
<organism evidence="5 6">
    <name type="scientific">Entotheonella factor</name>
    <dbReference type="NCBI Taxonomy" id="1429438"/>
    <lineage>
        <taxon>Bacteria</taxon>
        <taxon>Pseudomonadati</taxon>
        <taxon>Nitrospinota/Tectimicrobiota group</taxon>
        <taxon>Candidatus Tectimicrobiota</taxon>
        <taxon>Candidatus Entotheonellia</taxon>
        <taxon>Candidatus Entotheonellales</taxon>
        <taxon>Candidatus Entotheonellaceae</taxon>
        <taxon>Candidatus Entotheonella</taxon>
    </lineage>
</organism>
<dbReference type="InterPro" id="IPR002629">
    <property type="entry name" value="Met_Synth_C/arc"/>
</dbReference>
<proteinExistence type="predicted"/>
<keyword evidence="6" id="KW-1185">Reference proteome</keyword>
<evidence type="ECO:0000256" key="1">
    <source>
        <dbReference type="ARBA" id="ARBA00001947"/>
    </source>
</evidence>
<dbReference type="AlphaFoldDB" id="W4LI94"/>
<dbReference type="Pfam" id="PF01717">
    <property type="entry name" value="Meth_synt_2"/>
    <property type="match status" value="1"/>
</dbReference>
<dbReference type="InterPro" id="IPR038071">
    <property type="entry name" value="UROD/MetE-like_sf"/>
</dbReference>
<dbReference type="GO" id="GO:0003871">
    <property type="term" value="F:5-methyltetrahydropteroyltriglutamate-homocysteine S-methyltransferase activity"/>
    <property type="evidence" value="ECO:0007669"/>
    <property type="project" value="InterPro"/>
</dbReference>